<dbReference type="GeneID" id="110346253"/>
<dbReference type="Proteomes" id="UP000694906">
    <property type="component" value="Unplaced"/>
</dbReference>
<protein>
    <submittedName>
        <fullName evidence="2">Uncharacterized protein LOC110346253</fullName>
    </submittedName>
</protein>
<dbReference type="RefSeq" id="XP_021102302.1">
    <property type="nucleotide sequence ID" value="XM_021246643.1"/>
</dbReference>
<sequence>MFKHVLSDEAGFEACFVSPLFPFWASPQRSALCPLTQPNFTGLRLVLATLMQDERKASCPLAAQATQRYWLWGAGPLTEGAPGLAIAAWLHLAEPPSPNQQSGAGGSRAWRCITPRPASPPPSTCWEARRRQLCKSCLPHRVPRPCAGRVLGATWRALGRGWACAVRAACAPSGGWRFGAEGGLGNLCRSPGSLGGKPKTLLRGHSLTSSSWSLFGEGLATCPRSTVSVGFYA</sequence>
<accession>A0AAX6S012</accession>
<reference evidence="2" key="1">
    <citation type="submission" date="2025-08" db="UniProtKB">
        <authorList>
            <consortium name="RefSeq"/>
        </authorList>
    </citation>
    <scope>IDENTIFICATION</scope>
</reference>
<name>A0AAX6S012_HETGA</name>
<keyword evidence="1" id="KW-1185">Reference proteome</keyword>
<gene>
    <name evidence="2" type="primary">LOC110346253</name>
</gene>
<proteinExistence type="predicted"/>
<dbReference type="AlphaFoldDB" id="A0AAX6S012"/>
<evidence type="ECO:0000313" key="2">
    <source>
        <dbReference type="RefSeq" id="XP_021102302.1"/>
    </source>
</evidence>
<evidence type="ECO:0000313" key="1">
    <source>
        <dbReference type="Proteomes" id="UP000694906"/>
    </source>
</evidence>
<organism evidence="1 2">
    <name type="scientific">Heterocephalus glaber</name>
    <name type="common">Naked mole rat</name>
    <dbReference type="NCBI Taxonomy" id="10181"/>
    <lineage>
        <taxon>Eukaryota</taxon>
        <taxon>Metazoa</taxon>
        <taxon>Chordata</taxon>
        <taxon>Craniata</taxon>
        <taxon>Vertebrata</taxon>
        <taxon>Euteleostomi</taxon>
        <taxon>Mammalia</taxon>
        <taxon>Eutheria</taxon>
        <taxon>Euarchontoglires</taxon>
        <taxon>Glires</taxon>
        <taxon>Rodentia</taxon>
        <taxon>Hystricomorpha</taxon>
        <taxon>Bathyergidae</taxon>
        <taxon>Heterocephalus</taxon>
    </lineage>
</organism>